<feature type="non-terminal residue" evidence="2">
    <location>
        <position position="103"/>
    </location>
</feature>
<organism evidence="2">
    <name type="scientific">marine metagenome</name>
    <dbReference type="NCBI Taxonomy" id="408172"/>
    <lineage>
        <taxon>unclassified sequences</taxon>
        <taxon>metagenomes</taxon>
        <taxon>ecological metagenomes</taxon>
    </lineage>
</organism>
<feature type="transmembrane region" description="Helical" evidence="1">
    <location>
        <begin position="80"/>
        <end position="102"/>
    </location>
</feature>
<protein>
    <recommendedName>
        <fullName evidence="3">Major facilitator superfamily (MFS) profile domain-containing protein</fullName>
    </recommendedName>
</protein>
<proteinExistence type="predicted"/>
<gene>
    <name evidence="2" type="ORF">METZ01_LOCUS120783</name>
</gene>
<dbReference type="EMBL" id="UINC01016292">
    <property type="protein sequence ID" value="SVA67929.1"/>
    <property type="molecule type" value="Genomic_DNA"/>
</dbReference>
<reference evidence="2" key="1">
    <citation type="submission" date="2018-05" db="EMBL/GenBank/DDBJ databases">
        <authorList>
            <person name="Lanie J.A."/>
            <person name="Ng W.-L."/>
            <person name="Kazmierczak K.M."/>
            <person name="Andrzejewski T.M."/>
            <person name="Davidsen T.M."/>
            <person name="Wayne K.J."/>
            <person name="Tettelin H."/>
            <person name="Glass J.I."/>
            <person name="Rusch D."/>
            <person name="Podicherti R."/>
            <person name="Tsui H.-C.T."/>
            <person name="Winkler M.E."/>
        </authorList>
    </citation>
    <scope>NUCLEOTIDE SEQUENCE</scope>
</reference>
<keyword evidence="1" id="KW-1133">Transmembrane helix</keyword>
<name>A0A381XT33_9ZZZZ</name>
<evidence type="ECO:0008006" key="3">
    <source>
        <dbReference type="Google" id="ProtNLM"/>
    </source>
</evidence>
<evidence type="ECO:0000313" key="2">
    <source>
        <dbReference type="EMBL" id="SVA67929.1"/>
    </source>
</evidence>
<evidence type="ECO:0000256" key="1">
    <source>
        <dbReference type="SAM" id="Phobius"/>
    </source>
</evidence>
<feature type="transmembrane region" description="Helical" evidence="1">
    <location>
        <begin position="12"/>
        <end position="34"/>
    </location>
</feature>
<feature type="non-terminal residue" evidence="2">
    <location>
        <position position="1"/>
    </location>
</feature>
<keyword evidence="1" id="KW-0472">Membrane</keyword>
<keyword evidence="1" id="KW-0812">Transmembrane</keyword>
<accession>A0A381XT33</accession>
<feature type="transmembrane region" description="Helical" evidence="1">
    <location>
        <begin position="40"/>
        <end position="59"/>
    </location>
</feature>
<sequence>VRFIERLPHGTILVGGGLLVNGVASYVFLAVAARNLGPDAYTPVGMLWALGFLLGPGLFQPLEQETARTISSRSGRGVVPVVRSAAAVAGMGTLGLALVAAAA</sequence>
<dbReference type="AlphaFoldDB" id="A0A381XT33"/>